<name>A0AAD6RT72_9ROSI</name>
<feature type="region of interest" description="Disordered" evidence="4">
    <location>
        <begin position="1"/>
        <end position="193"/>
    </location>
</feature>
<feature type="compositionally biased region" description="Polar residues" evidence="4">
    <location>
        <begin position="35"/>
        <end position="49"/>
    </location>
</feature>
<keyword evidence="2" id="KW-0143">Chaperone</keyword>
<dbReference type="AlphaFoldDB" id="A0AAD6RT72"/>
<feature type="compositionally biased region" description="Polar residues" evidence="4">
    <location>
        <begin position="56"/>
        <end position="71"/>
    </location>
</feature>
<feature type="compositionally biased region" description="Polar residues" evidence="4">
    <location>
        <begin position="105"/>
        <end position="121"/>
    </location>
</feature>
<evidence type="ECO:0000256" key="4">
    <source>
        <dbReference type="SAM" id="MobiDB-lite"/>
    </source>
</evidence>
<evidence type="ECO:0000256" key="2">
    <source>
        <dbReference type="ARBA" id="ARBA00023186"/>
    </source>
</evidence>
<feature type="domain" description="Histone chaperone" evidence="5">
    <location>
        <begin position="187"/>
        <end position="210"/>
    </location>
</feature>
<dbReference type="EMBL" id="JAQIZT010000001">
    <property type="protein sequence ID" value="KAJ7013722.1"/>
    <property type="molecule type" value="Genomic_DNA"/>
</dbReference>
<evidence type="ECO:0000259" key="5">
    <source>
        <dbReference type="Pfam" id="PF09649"/>
    </source>
</evidence>
<dbReference type="InterPro" id="IPR019098">
    <property type="entry name" value="Histone_chaperone_domain_CHZ"/>
</dbReference>
<comment type="caution">
    <text evidence="6">The sequence shown here is derived from an EMBL/GenBank/DDBJ whole genome shotgun (WGS) entry which is preliminary data.</text>
</comment>
<dbReference type="PANTHER" id="PTHR36899">
    <property type="entry name" value="OS04G0395700 PROTEIN"/>
    <property type="match status" value="1"/>
</dbReference>
<feature type="compositionally biased region" description="Polar residues" evidence="4">
    <location>
        <begin position="1"/>
        <end position="10"/>
    </location>
</feature>
<feature type="compositionally biased region" description="Acidic residues" evidence="4">
    <location>
        <begin position="164"/>
        <end position="193"/>
    </location>
</feature>
<sequence length="368" mass="40713">MAETETQNEPTLPAKRKLDDDPIPENDQEQDNHSNKSQKIDSLSNNSPVIQEKLTENSQTLEHSIDSQNDIVQEGEDEDGNHSNKSQKIDSLANNSPIIREKLTENSQTLEPSIDNLNDTVQEGEDEDEDEDEDGEEEDGDYEDEEENREEAVVDRKGKGIMIEEGDDDEDDDGSELEGGDDSEEAEEDDPLAEVDLDNILPSRTRRKVVHPGVYIAAAADDDDDDSDAGNRVRGCTSGNMAGGRPIVPTSVGLNTNHPDNSYKISLLPDFSTRDCTGSHNDSVRRQCVEQLHGPHNCTVLKHKVRRIMSSWGANLSSGRLVQSMITKLPVLRSLLYFKNMAVGLLRYSLHAPPPKSRPGPADDMVSE</sequence>
<evidence type="ECO:0000313" key="6">
    <source>
        <dbReference type="EMBL" id="KAJ7013722.1"/>
    </source>
</evidence>
<feature type="compositionally biased region" description="Acidic residues" evidence="4">
    <location>
        <begin position="122"/>
        <end position="149"/>
    </location>
</feature>
<dbReference type="PANTHER" id="PTHR36899:SF3">
    <property type="entry name" value="F13K23.8 PROTEIN"/>
    <property type="match status" value="1"/>
</dbReference>
<protein>
    <recommendedName>
        <fullName evidence="5">Histone chaperone domain-containing protein</fullName>
    </recommendedName>
</protein>
<dbReference type="GO" id="GO:0005634">
    <property type="term" value="C:nucleus"/>
    <property type="evidence" value="ECO:0007669"/>
    <property type="project" value="UniProtKB-SubCell"/>
</dbReference>
<organism evidence="6 7">
    <name type="scientific">Populus alba x Populus x berolinensis</name>
    <dbReference type="NCBI Taxonomy" id="444605"/>
    <lineage>
        <taxon>Eukaryota</taxon>
        <taxon>Viridiplantae</taxon>
        <taxon>Streptophyta</taxon>
        <taxon>Embryophyta</taxon>
        <taxon>Tracheophyta</taxon>
        <taxon>Spermatophyta</taxon>
        <taxon>Magnoliopsida</taxon>
        <taxon>eudicotyledons</taxon>
        <taxon>Gunneridae</taxon>
        <taxon>Pentapetalae</taxon>
        <taxon>rosids</taxon>
        <taxon>fabids</taxon>
        <taxon>Malpighiales</taxon>
        <taxon>Salicaceae</taxon>
        <taxon>Saliceae</taxon>
        <taxon>Populus</taxon>
    </lineage>
</organism>
<evidence type="ECO:0000256" key="1">
    <source>
        <dbReference type="ARBA" id="ARBA00004123"/>
    </source>
</evidence>
<keyword evidence="7" id="KW-1185">Reference proteome</keyword>
<reference evidence="6 7" key="1">
    <citation type="journal article" date="2023" name="Mol. Ecol. Resour.">
        <title>Chromosome-level genome assembly of a triploid poplar Populus alba 'Berolinensis'.</title>
        <authorList>
            <person name="Chen S."/>
            <person name="Yu Y."/>
            <person name="Wang X."/>
            <person name="Wang S."/>
            <person name="Zhang T."/>
            <person name="Zhou Y."/>
            <person name="He R."/>
            <person name="Meng N."/>
            <person name="Wang Y."/>
            <person name="Liu W."/>
            <person name="Liu Z."/>
            <person name="Liu J."/>
            <person name="Guo Q."/>
            <person name="Huang H."/>
            <person name="Sederoff R.R."/>
            <person name="Wang G."/>
            <person name="Qu G."/>
            <person name="Chen S."/>
        </authorList>
    </citation>
    <scope>NUCLEOTIDE SEQUENCE [LARGE SCALE GENOMIC DNA]</scope>
    <source>
        <strain evidence="6">SC-2020</strain>
    </source>
</reference>
<dbReference type="Pfam" id="PF09649">
    <property type="entry name" value="CHZ"/>
    <property type="match status" value="1"/>
</dbReference>
<comment type="subcellular location">
    <subcellularLocation>
        <location evidence="1">Nucleus</location>
    </subcellularLocation>
</comment>
<evidence type="ECO:0000256" key="3">
    <source>
        <dbReference type="ARBA" id="ARBA00023242"/>
    </source>
</evidence>
<keyword evidence="3" id="KW-0539">Nucleus</keyword>
<evidence type="ECO:0000313" key="7">
    <source>
        <dbReference type="Proteomes" id="UP001164929"/>
    </source>
</evidence>
<proteinExistence type="predicted"/>
<accession>A0AAD6RT72</accession>
<gene>
    <name evidence="6" type="ORF">NC653_003384</name>
</gene>
<feature type="region of interest" description="Disordered" evidence="4">
    <location>
        <begin position="220"/>
        <end position="244"/>
    </location>
</feature>
<dbReference type="Proteomes" id="UP001164929">
    <property type="component" value="Chromosome 1"/>
</dbReference>